<evidence type="ECO:0000313" key="4">
    <source>
        <dbReference type="Proteomes" id="UP000030651"/>
    </source>
</evidence>
<proteinExistence type="predicted"/>
<feature type="transmembrane region" description="Helical" evidence="2">
    <location>
        <begin position="290"/>
        <end position="309"/>
    </location>
</feature>
<dbReference type="AlphaFoldDB" id="W3XLP6"/>
<dbReference type="InParanoid" id="W3XLP6"/>
<reference evidence="4" key="1">
    <citation type="journal article" date="2015" name="BMC Genomics">
        <title>Genomic and transcriptomic analysis of the endophytic fungus Pestalotiopsis fici reveals its lifestyle and high potential for synthesis of natural products.</title>
        <authorList>
            <person name="Wang X."/>
            <person name="Zhang X."/>
            <person name="Liu L."/>
            <person name="Xiang M."/>
            <person name="Wang W."/>
            <person name="Sun X."/>
            <person name="Che Y."/>
            <person name="Guo L."/>
            <person name="Liu G."/>
            <person name="Guo L."/>
            <person name="Wang C."/>
            <person name="Yin W.B."/>
            <person name="Stadler M."/>
            <person name="Zhang X."/>
            <person name="Liu X."/>
        </authorList>
    </citation>
    <scope>NUCLEOTIDE SEQUENCE [LARGE SCALE GENOMIC DNA]</scope>
    <source>
        <strain evidence="4">W106-1 / CGMCC3.15140</strain>
    </source>
</reference>
<gene>
    <name evidence="3" type="ORF">PFICI_00215</name>
</gene>
<organism evidence="3 4">
    <name type="scientific">Pestalotiopsis fici (strain W106-1 / CGMCC3.15140)</name>
    <dbReference type="NCBI Taxonomy" id="1229662"/>
    <lineage>
        <taxon>Eukaryota</taxon>
        <taxon>Fungi</taxon>
        <taxon>Dikarya</taxon>
        <taxon>Ascomycota</taxon>
        <taxon>Pezizomycotina</taxon>
        <taxon>Sordariomycetes</taxon>
        <taxon>Xylariomycetidae</taxon>
        <taxon>Amphisphaeriales</taxon>
        <taxon>Sporocadaceae</taxon>
        <taxon>Pestalotiopsis</taxon>
    </lineage>
</organism>
<evidence type="ECO:0000256" key="1">
    <source>
        <dbReference type="SAM" id="MobiDB-lite"/>
    </source>
</evidence>
<keyword evidence="2" id="KW-0812">Transmembrane</keyword>
<feature type="compositionally biased region" description="Polar residues" evidence="1">
    <location>
        <begin position="115"/>
        <end position="125"/>
    </location>
</feature>
<keyword evidence="4" id="KW-1185">Reference proteome</keyword>
<accession>W3XLP6</accession>
<evidence type="ECO:0000256" key="2">
    <source>
        <dbReference type="SAM" id="Phobius"/>
    </source>
</evidence>
<dbReference type="HOGENOM" id="CLU_866287_0_0_1"/>
<dbReference type="EMBL" id="KI912109">
    <property type="protein sequence ID" value="ETS86387.1"/>
    <property type="molecule type" value="Genomic_DNA"/>
</dbReference>
<keyword evidence="2" id="KW-0472">Membrane</keyword>
<keyword evidence="2" id="KW-1133">Transmembrane helix</keyword>
<dbReference type="GeneID" id="19265228"/>
<dbReference type="Proteomes" id="UP000030651">
    <property type="component" value="Unassembled WGS sequence"/>
</dbReference>
<name>W3XLP6_PESFW</name>
<feature type="region of interest" description="Disordered" evidence="1">
    <location>
        <begin position="22"/>
        <end position="155"/>
    </location>
</feature>
<dbReference type="RefSeq" id="XP_007826987.1">
    <property type="nucleotide sequence ID" value="XM_007828796.1"/>
</dbReference>
<dbReference type="KEGG" id="pfy:PFICI_00215"/>
<evidence type="ECO:0000313" key="3">
    <source>
        <dbReference type="EMBL" id="ETS86387.1"/>
    </source>
</evidence>
<sequence>MLAPGEGGPNYLSLARRKQAILNGLKEEDEEEEKKQKQKEEEEKKKKEEEEKKKKEEEEKKKKEEEEEEKKKKEEEEEEERKKQEEEKKRQEEEKKREEERRKKEEAEKLAKQNPGFTSTQSQPTFRVEIPVPKRDPARLAGPPEPGTTHTPRTILNSLLRQTMERDEELERRRLRAEAGIPETEPMPPPGHAAWEAYKLRVGWVSDNPWPEPKWSRLDTIKMLAEREAEARARSKKKGSGGAAAGVDEWPIVLDLPSVTTLRTAKGGWLQSRVPGLFGVSTLGLNRCCFVLFIVLYLVLSIFVAELSWQAFRHFVLKKIL</sequence>
<protein>
    <submittedName>
        <fullName evidence="3">Uncharacterized protein</fullName>
    </submittedName>
</protein>
<feature type="compositionally biased region" description="Basic and acidic residues" evidence="1">
    <location>
        <begin position="33"/>
        <end position="111"/>
    </location>
</feature>